<feature type="transmembrane region" description="Helical" evidence="1">
    <location>
        <begin position="171"/>
        <end position="189"/>
    </location>
</feature>
<proteinExistence type="predicted"/>
<accession>A0AA41WN46</accession>
<protein>
    <submittedName>
        <fullName evidence="2">Phosphatase PAP2 family protein</fullName>
    </submittedName>
</protein>
<feature type="transmembrane region" description="Helical" evidence="1">
    <location>
        <begin position="51"/>
        <end position="68"/>
    </location>
</feature>
<dbReference type="EMBL" id="JAMYWC010000001">
    <property type="protein sequence ID" value="MCP1171306.1"/>
    <property type="molecule type" value="Genomic_DNA"/>
</dbReference>
<keyword evidence="1" id="KW-0472">Membrane</keyword>
<feature type="transmembrane region" description="Helical" evidence="1">
    <location>
        <begin position="80"/>
        <end position="101"/>
    </location>
</feature>
<evidence type="ECO:0000256" key="1">
    <source>
        <dbReference type="SAM" id="Phobius"/>
    </source>
</evidence>
<feature type="transmembrane region" description="Helical" evidence="1">
    <location>
        <begin position="148"/>
        <end position="165"/>
    </location>
</feature>
<evidence type="ECO:0000313" key="2">
    <source>
        <dbReference type="EMBL" id="MCP1171306.1"/>
    </source>
</evidence>
<keyword evidence="1" id="KW-0812">Transmembrane</keyword>
<dbReference type="Proteomes" id="UP001162793">
    <property type="component" value="Unassembled WGS sequence"/>
</dbReference>
<gene>
    <name evidence="2" type="ORF">NKG59_02995</name>
</gene>
<reference evidence="3" key="1">
    <citation type="journal article" date="2023" name="Front. Microbiol.">
        <title>Ralstonia chuxiongensis sp. nov., Ralstonia mojiangensis sp. nov., and Ralstonia soli sp. nov., isolated from tobacco fields, are three novel species in the family Burkholderiaceae.</title>
        <authorList>
            <person name="Lu C.H."/>
            <person name="Zhang Y.Y."/>
            <person name="Jiang N."/>
            <person name="Chen W."/>
            <person name="Shao X."/>
            <person name="Zhao Z.M."/>
            <person name="Lu W.L."/>
            <person name="Hu X."/>
            <person name="Xi Y.X."/>
            <person name="Zou S.Y."/>
            <person name="Wei Q.J."/>
            <person name="Lin Z.L."/>
            <person name="Gong L."/>
            <person name="Gai X.T."/>
            <person name="Zhang L.Q."/>
            <person name="Li J.Y."/>
            <person name="Jin Y."/>
            <person name="Xia Z.Y."/>
        </authorList>
    </citation>
    <scope>NUCLEOTIDE SEQUENCE [LARGE SCALE GENOMIC DNA]</scope>
    <source>
        <strain evidence="3">21YRMH01-3</strain>
    </source>
</reference>
<sequence>MSPLATRLRHMALGWCSVGLVYGLCGVLQGVGTVVPETALDRAIPFSASGIWLYVSFFALIPLAYLLADMSRLPWLERAMQMSALVSGAVFLLWPTTLHYPPLADASLPASVQRMLIAVDSSQNCLPSLHGALTLLSVWALADARKPIRTTLAAAWGLGILYATIQTRRHVALDLSAGVAVGVLCGVAARQWLARRASTLSIEPVST</sequence>
<comment type="caution">
    <text evidence="2">The sequence shown here is derived from an EMBL/GenBank/DDBJ whole genome shotgun (WGS) entry which is preliminary data.</text>
</comment>
<keyword evidence="3" id="KW-1185">Reference proteome</keyword>
<evidence type="ECO:0000313" key="3">
    <source>
        <dbReference type="Proteomes" id="UP001162793"/>
    </source>
</evidence>
<dbReference type="AlphaFoldDB" id="A0AA41WN46"/>
<organism evidence="2 3">
    <name type="scientific">Ralstonia chuxiongensis</name>
    <dbReference type="NCBI Taxonomy" id="2957504"/>
    <lineage>
        <taxon>Bacteria</taxon>
        <taxon>Pseudomonadati</taxon>
        <taxon>Pseudomonadota</taxon>
        <taxon>Betaproteobacteria</taxon>
        <taxon>Burkholderiales</taxon>
        <taxon>Burkholderiaceae</taxon>
        <taxon>Ralstonia</taxon>
    </lineage>
</organism>
<dbReference type="RefSeq" id="WP_253535132.1">
    <property type="nucleotide sequence ID" value="NZ_JAMYWC010000001.1"/>
</dbReference>
<dbReference type="CDD" id="cd03386">
    <property type="entry name" value="PAP2_Aur1_like"/>
    <property type="match status" value="1"/>
</dbReference>
<feature type="transmembrane region" description="Helical" evidence="1">
    <location>
        <begin position="12"/>
        <end position="31"/>
    </location>
</feature>
<keyword evidence="1" id="KW-1133">Transmembrane helix</keyword>
<name>A0AA41WN46_9RALS</name>